<dbReference type="SUPFAM" id="SSF48452">
    <property type="entry name" value="TPR-like"/>
    <property type="match status" value="1"/>
</dbReference>
<evidence type="ECO:0000313" key="4">
    <source>
        <dbReference type="EMBL" id="TCO82406.1"/>
    </source>
</evidence>
<dbReference type="EMBL" id="SLWY01000005">
    <property type="protein sequence ID" value="TCO82406.1"/>
    <property type="molecule type" value="Genomic_DNA"/>
</dbReference>
<evidence type="ECO:0000313" key="5">
    <source>
        <dbReference type="Proteomes" id="UP000295765"/>
    </source>
</evidence>
<accession>A0A4R2LD87</accession>
<protein>
    <submittedName>
        <fullName evidence="4">Type IV pilus assembly protein PilF</fullName>
    </submittedName>
</protein>
<dbReference type="PROSITE" id="PS51257">
    <property type="entry name" value="PROKAR_LIPOPROTEIN"/>
    <property type="match status" value="1"/>
</dbReference>
<dbReference type="AlphaFoldDB" id="A0A4R2LD87"/>
<name>A0A4R2LD87_9GAMM</name>
<dbReference type="SMART" id="SM00028">
    <property type="entry name" value="TPR"/>
    <property type="match status" value="4"/>
</dbReference>
<evidence type="ECO:0000256" key="1">
    <source>
        <dbReference type="ARBA" id="ARBA00022737"/>
    </source>
</evidence>
<gene>
    <name evidence="4" type="ORF">EV699_105197</name>
</gene>
<feature type="repeat" description="TPR" evidence="3">
    <location>
        <begin position="87"/>
        <end position="120"/>
    </location>
</feature>
<sequence>MHAFRFALVLALAAGLSGCQTIGKWFGAEEDPNAAGVPQAPPPRIEPNREEAARLNLRLGIGYIQSGDYAVAVEKLKKAIEFDDSVAEAHNALGLAHERLRELGAAEREYARAVELNPNFAPAQLNQARLACLRGQVGVGEKRLVAMADNPVGDVTPETALVEAASCVRTVAPERAEDYLRRAIELNPRASRAHYDLAVLLLDRGRATEARVELQRFHELAGYSAESLALGVRIADATGDAALRREYQTLLQSRFGGSPDARRLRPPR</sequence>
<feature type="repeat" description="TPR" evidence="3">
    <location>
        <begin position="53"/>
        <end position="86"/>
    </location>
</feature>
<dbReference type="Pfam" id="PF13414">
    <property type="entry name" value="TPR_11"/>
    <property type="match status" value="1"/>
</dbReference>
<evidence type="ECO:0000256" key="3">
    <source>
        <dbReference type="PROSITE-ProRule" id="PRU00339"/>
    </source>
</evidence>
<evidence type="ECO:0000256" key="2">
    <source>
        <dbReference type="ARBA" id="ARBA00022803"/>
    </source>
</evidence>
<dbReference type="InterPro" id="IPR019734">
    <property type="entry name" value="TPR_rpt"/>
</dbReference>
<keyword evidence="2 3" id="KW-0802">TPR repeat</keyword>
<reference evidence="4 5" key="1">
    <citation type="submission" date="2019-03" db="EMBL/GenBank/DDBJ databases">
        <title>Genomic Encyclopedia of Type Strains, Phase IV (KMG-IV): sequencing the most valuable type-strain genomes for metagenomic binning, comparative biology and taxonomic classification.</title>
        <authorList>
            <person name="Goeker M."/>
        </authorList>
    </citation>
    <scope>NUCLEOTIDE SEQUENCE [LARGE SCALE GENOMIC DNA]</scope>
    <source>
        <strain evidence="4 5">DSM 25287</strain>
    </source>
</reference>
<dbReference type="PROSITE" id="PS50005">
    <property type="entry name" value="TPR"/>
    <property type="match status" value="2"/>
</dbReference>
<dbReference type="Gene3D" id="1.25.40.10">
    <property type="entry name" value="Tetratricopeptide repeat domain"/>
    <property type="match status" value="1"/>
</dbReference>
<proteinExistence type="predicted"/>
<keyword evidence="5" id="KW-1185">Reference proteome</keyword>
<dbReference type="RefSeq" id="WP_132539809.1">
    <property type="nucleotide sequence ID" value="NZ_SLWY01000005.1"/>
</dbReference>
<dbReference type="PANTHER" id="PTHR45586:SF1">
    <property type="entry name" value="LIPOPOLYSACCHARIDE ASSEMBLY PROTEIN B"/>
    <property type="match status" value="1"/>
</dbReference>
<dbReference type="Proteomes" id="UP000295765">
    <property type="component" value="Unassembled WGS sequence"/>
</dbReference>
<dbReference type="PANTHER" id="PTHR45586">
    <property type="entry name" value="TPR REPEAT-CONTAINING PROTEIN PA4667"/>
    <property type="match status" value="1"/>
</dbReference>
<dbReference type="Pfam" id="PF13432">
    <property type="entry name" value="TPR_16"/>
    <property type="match status" value="1"/>
</dbReference>
<dbReference type="OrthoDB" id="9814042at2"/>
<dbReference type="InterPro" id="IPR011990">
    <property type="entry name" value="TPR-like_helical_dom_sf"/>
</dbReference>
<comment type="caution">
    <text evidence="4">The sequence shown here is derived from an EMBL/GenBank/DDBJ whole genome shotgun (WGS) entry which is preliminary data.</text>
</comment>
<organism evidence="4 5">
    <name type="scientific">Plasticicumulans lactativorans</name>
    <dbReference type="NCBI Taxonomy" id="1133106"/>
    <lineage>
        <taxon>Bacteria</taxon>
        <taxon>Pseudomonadati</taxon>
        <taxon>Pseudomonadota</taxon>
        <taxon>Gammaproteobacteria</taxon>
        <taxon>Candidatus Competibacteraceae</taxon>
        <taxon>Plasticicumulans</taxon>
    </lineage>
</organism>
<dbReference type="InterPro" id="IPR051012">
    <property type="entry name" value="CellSynth/LPSAsmb/PSIAsmb"/>
</dbReference>
<keyword evidence="1" id="KW-0677">Repeat</keyword>